<dbReference type="CDD" id="cd04179">
    <property type="entry name" value="DPM_DPG-synthase_like"/>
    <property type="match status" value="1"/>
</dbReference>
<dbReference type="EMBL" id="JACRSS010000001">
    <property type="protein sequence ID" value="MBC8537956.1"/>
    <property type="molecule type" value="Genomic_DNA"/>
</dbReference>
<dbReference type="Gene3D" id="3.90.550.10">
    <property type="entry name" value="Spore Coat Polysaccharide Biosynthesis Protein SpsA, Chain A"/>
    <property type="match status" value="1"/>
</dbReference>
<comment type="subcellular location">
    <subcellularLocation>
        <location evidence="1">Membrane</location>
        <topology evidence="1">Multi-pass membrane protein</topology>
    </subcellularLocation>
</comment>
<evidence type="ECO:0000256" key="5">
    <source>
        <dbReference type="SAM" id="Phobius"/>
    </source>
</evidence>
<proteinExistence type="predicted"/>
<evidence type="ECO:0000313" key="8">
    <source>
        <dbReference type="EMBL" id="MBC8537956.1"/>
    </source>
</evidence>
<evidence type="ECO:0000256" key="2">
    <source>
        <dbReference type="ARBA" id="ARBA00022692"/>
    </source>
</evidence>
<evidence type="ECO:0000259" key="7">
    <source>
        <dbReference type="Pfam" id="PF04138"/>
    </source>
</evidence>
<dbReference type="AlphaFoldDB" id="A0A926DHI0"/>
<feature type="domain" description="GtrA/DPMS transmembrane" evidence="7">
    <location>
        <begin position="223"/>
        <end position="343"/>
    </location>
</feature>
<evidence type="ECO:0000259" key="6">
    <source>
        <dbReference type="Pfam" id="PF00535"/>
    </source>
</evidence>
<sequence length="350" mass="39221">MRLNILIPAYKPDERLLELVHRLHDETEYNLIVVNDGSGSEFDAVFTALPSYVTLLSHAVNQGKGRAMKTGFSYILENLPDSQGVIIVDADGQHLLKDINRVYQGFLEHPDSIIIGSRKFTGEVPLRSRFGNSLTRHVFALASGVKLMDTQTGLRAIPIQYLREFIDLKGERYEYEMNMLLQAAELGIPMHEVFIETVYIDDNSSSHFHVIRDSLKIYAVIFKFIMSSLIGFLVDYVLFNLLYALLGGMSNAALQMLVSTVGARAVSSFVNYMVNKKVVFKSRDGMASTLVKYYTLVVVILAANYGLMLLLCNVLGMAAPLAKILVEVVLFVVNYLVQRTFVFKNKRAAA</sequence>
<dbReference type="GO" id="GO:0016020">
    <property type="term" value="C:membrane"/>
    <property type="evidence" value="ECO:0007669"/>
    <property type="project" value="UniProtKB-SubCell"/>
</dbReference>
<keyword evidence="2 5" id="KW-0812">Transmembrane</keyword>
<evidence type="ECO:0000313" key="9">
    <source>
        <dbReference type="Proteomes" id="UP000617951"/>
    </source>
</evidence>
<name>A0A926DHI0_9FIRM</name>
<dbReference type="SUPFAM" id="SSF53448">
    <property type="entry name" value="Nucleotide-diphospho-sugar transferases"/>
    <property type="match status" value="1"/>
</dbReference>
<accession>A0A926DHI0</accession>
<dbReference type="PANTHER" id="PTHR10859:SF114">
    <property type="entry name" value="DOLICHOL-PHOSPHATE MANNOSYLTRANSFERASE"/>
    <property type="match status" value="1"/>
</dbReference>
<feature type="domain" description="Glycosyltransferase 2-like" evidence="6">
    <location>
        <begin position="5"/>
        <end position="127"/>
    </location>
</feature>
<dbReference type="GO" id="GO:0000271">
    <property type="term" value="P:polysaccharide biosynthetic process"/>
    <property type="evidence" value="ECO:0007669"/>
    <property type="project" value="InterPro"/>
</dbReference>
<feature type="transmembrane region" description="Helical" evidence="5">
    <location>
        <begin position="317"/>
        <end position="337"/>
    </location>
</feature>
<feature type="transmembrane region" description="Helical" evidence="5">
    <location>
        <begin position="252"/>
        <end position="272"/>
    </location>
</feature>
<dbReference type="InterPro" id="IPR007267">
    <property type="entry name" value="GtrA_DPMS_TM"/>
</dbReference>
<organism evidence="8 9">
    <name type="scientific">Guopingia tenuis</name>
    <dbReference type="NCBI Taxonomy" id="2763656"/>
    <lineage>
        <taxon>Bacteria</taxon>
        <taxon>Bacillati</taxon>
        <taxon>Bacillota</taxon>
        <taxon>Clostridia</taxon>
        <taxon>Christensenellales</taxon>
        <taxon>Christensenellaceae</taxon>
        <taxon>Guopingia</taxon>
    </lineage>
</organism>
<feature type="transmembrane region" description="Helical" evidence="5">
    <location>
        <begin position="220"/>
        <end position="246"/>
    </location>
</feature>
<dbReference type="Pfam" id="PF04138">
    <property type="entry name" value="GtrA_DPMS_TM"/>
    <property type="match status" value="1"/>
</dbReference>
<keyword evidence="3 5" id="KW-1133">Transmembrane helix</keyword>
<dbReference type="InterPro" id="IPR001173">
    <property type="entry name" value="Glyco_trans_2-like"/>
</dbReference>
<gene>
    <name evidence="8" type="ORF">H8693_03270</name>
</gene>
<keyword evidence="4 5" id="KW-0472">Membrane</keyword>
<protein>
    <submittedName>
        <fullName evidence="8">Bifunctional glycosyltransferase family 2/GtrA family protein</fullName>
    </submittedName>
</protein>
<dbReference type="Proteomes" id="UP000617951">
    <property type="component" value="Unassembled WGS sequence"/>
</dbReference>
<keyword evidence="9" id="KW-1185">Reference proteome</keyword>
<evidence type="ECO:0000256" key="3">
    <source>
        <dbReference type="ARBA" id="ARBA00022989"/>
    </source>
</evidence>
<dbReference type="InterPro" id="IPR029044">
    <property type="entry name" value="Nucleotide-diphossugar_trans"/>
</dbReference>
<dbReference type="Pfam" id="PF00535">
    <property type="entry name" value="Glycos_transf_2"/>
    <property type="match status" value="1"/>
</dbReference>
<dbReference type="GO" id="GO:0006487">
    <property type="term" value="P:protein N-linked glycosylation"/>
    <property type="evidence" value="ECO:0007669"/>
    <property type="project" value="TreeGrafter"/>
</dbReference>
<comment type="caution">
    <text evidence="8">The sequence shown here is derived from an EMBL/GenBank/DDBJ whole genome shotgun (WGS) entry which is preliminary data.</text>
</comment>
<feature type="transmembrane region" description="Helical" evidence="5">
    <location>
        <begin position="293"/>
        <end position="311"/>
    </location>
</feature>
<reference evidence="8" key="1">
    <citation type="submission" date="2020-08" db="EMBL/GenBank/DDBJ databases">
        <title>Genome public.</title>
        <authorList>
            <person name="Liu C."/>
            <person name="Sun Q."/>
        </authorList>
    </citation>
    <scope>NUCLEOTIDE SEQUENCE</scope>
    <source>
        <strain evidence="8">NSJ-63</strain>
    </source>
</reference>
<evidence type="ECO:0000256" key="4">
    <source>
        <dbReference type="ARBA" id="ARBA00023136"/>
    </source>
</evidence>
<dbReference type="PANTHER" id="PTHR10859">
    <property type="entry name" value="GLYCOSYL TRANSFERASE"/>
    <property type="match status" value="1"/>
</dbReference>
<evidence type="ECO:0000256" key="1">
    <source>
        <dbReference type="ARBA" id="ARBA00004141"/>
    </source>
</evidence>